<comment type="caution">
    <text evidence="1">The sequence shown here is derived from an EMBL/GenBank/DDBJ whole genome shotgun (WGS) entry which is preliminary data.</text>
</comment>
<dbReference type="Pfam" id="PF05336">
    <property type="entry name" value="rhaM"/>
    <property type="match status" value="1"/>
</dbReference>
<dbReference type="InterPro" id="IPR008000">
    <property type="entry name" value="Rham/fucose_mutarotase"/>
</dbReference>
<protein>
    <submittedName>
        <fullName evidence="1">L-rhamnose mutarotase</fullName>
        <ecNumber evidence="1">5.1.3.32</ecNumber>
    </submittedName>
</protein>
<gene>
    <name evidence="1" type="ORF">LQE92_04625</name>
</gene>
<reference evidence="1 2" key="1">
    <citation type="submission" date="2021-11" db="EMBL/GenBank/DDBJ databases">
        <title>Lacrimispora sp. nov. NSJ-141 isolated from human feces.</title>
        <authorList>
            <person name="Abdugheni R."/>
        </authorList>
    </citation>
    <scope>NUCLEOTIDE SEQUENCE [LARGE SCALE GENOMIC DNA]</scope>
    <source>
        <strain evidence="1 2">NSJ-141</strain>
    </source>
</reference>
<dbReference type="RefSeq" id="WP_231061813.1">
    <property type="nucleotide sequence ID" value="NZ_JAJNOR010000001.1"/>
</dbReference>
<proteinExistence type="predicted"/>
<dbReference type="SUPFAM" id="SSF54909">
    <property type="entry name" value="Dimeric alpha+beta barrel"/>
    <property type="match status" value="1"/>
</dbReference>
<dbReference type="EMBL" id="JAJNOR010000001">
    <property type="protein sequence ID" value="MCD2491910.1"/>
    <property type="molecule type" value="Genomic_DNA"/>
</dbReference>
<evidence type="ECO:0000313" key="1">
    <source>
        <dbReference type="EMBL" id="MCD2491910.1"/>
    </source>
</evidence>
<organism evidence="1 2">
    <name type="scientific">Lientehia hominis</name>
    <dbReference type="NCBI Taxonomy" id="2897778"/>
    <lineage>
        <taxon>Bacteria</taxon>
        <taxon>Bacillati</taxon>
        <taxon>Bacillota</taxon>
        <taxon>Clostridia</taxon>
        <taxon>Lachnospirales</taxon>
        <taxon>Lachnospiraceae</taxon>
        <taxon>Lientehia</taxon>
    </lineage>
</organism>
<keyword evidence="1" id="KW-0413">Isomerase</keyword>
<accession>A0AAP2RJ66</accession>
<dbReference type="AlphaFoldDB" id="A0AAP2RJ66"/>
<dbReference type="Gene3D" id="3.30.70.100">
    <property type="match status" value="1"/>
</dbReference>
<name>A0AAP2RJ66_9FIRM</name>
<dbReference type="InterPro" id="IPR011008">
    <property type="entry name" value="Dimeric_a/b-barrel"/>
</dbReference>
<evidence type="ECO:0000313" key="2">
    <source>
        <dbReference type="Proteomes" id="UP001299265"/>
    </source>
</evidence>
<dbReference type="GO" id="GO:0062192">
    <property type="term" value="F:L-rhamnose mutarotase activity"/>
    <property type="evidence" value="ECO:0007669"/>
    <property type="project" value="UniProtKB-EC"/>
</dbReference>
<keyword evidence="2" id="KW-1185">Reference proteome</keyword>
<dbReference type="EC" id="5.1.3.32" evidence="1"/>
<dbReference type="Proteomes" id="UP001299265">
    <property type="component" value="Unassembled WGS sequence"/>
</dbReference>
<sequence>METVKKRAYMAEMEKEQAERFAADCRGREEELDRKMEVAGFLQCRLYMQDVEERTCLFCYTETAEDGKKITPCSEWGDKWKEARHVYEFKLHEGDDLTCLQSKGIIIGVKQELLDEYIRLHDNQPQIIHDLCYQNGFRKSSIYVTELPGGGLYLLQFVEFLGEENPALYENDTYQEWLRVTGECQIPLPGEKFWKQMRPVYEFKR</sequence>